<evidence type="ECO:0000313" key="2">
    <source>
        <dbReference type="Proteomes" id="UP001569200"/>
    </source>
</evidence>
<keyword evidence="2" id="KW-1185">Reference proteome</keyword>
<reference evidence="1 2" key="1">
    <citation type="submission" date="2024-06" db="EMBL/GenBank/DDBJ databases">
        <authorList>
            <person name="Steensen K."/>
            <person name="Seneca J."/>
            <person name="Bartlau N."/>
            <person name="Yu A.X."/>
            <person name="Polz M.F."/>
        </authorList>
    </citation>
    <scope>NUCLEOTIDE SEQUENCE [LARGE SCALE GENOMIC DNA]</scope>
    <source>
        <strain evidence="1 2">1F145</strain>
    </source>
</reference>
<evidence type="ECO:0000313" key="1">
    <source>
        <dbReference type="EMBL" id="MEZ8180135.1"/>
    </source>
</evidence>
<dbReference type="GeneID" id="93902237"/>
<dbReference type="Proteomes" id="UP001569200">
    <property type="component" value="Unassembled WGS sequence"/>
</dbReference>
<comment type="caution">
    <text evidence="1">The sequence shown here is derived from an EMBL/GenBank/DDBJ whole genome shotgun (WGS) entry which is preliminary data.</text>
</comment>
<protein>
    <submittedName>
        <fullName evidence="1">Uncharacterized protein</fullName>
    </submittedName>
</protein>
<dbReference type="EMBL" id="JBGOOW010000003">
    <property type="protein sequence ID" value="MEZ8180135.1"/>
    <property type="molecule type" value="Genomic_DNA"/>
</dbReference>
<gene>
    <name evidence="1" type="ORF">ACED33_05570</name>
</gene>
<proteinExistence type="predicted"/>
<name>A0ABV4LNW4_VIBSP</name>
<accession>A0ABV4LNW4</accession>
<sequence>MNNQESKLDETLAAAEQAAKQGKLTSSVRLVIVSLRQIVERQKPLFKNHNNRP</sequence>
<organism evidence="1 2">
    <name type="scientific">Vibrio splendidus</name>
    <dbReference type="NCBI Taxonomy" id="29497"/>
    <lineage>
        <taxon>Bacteria</taxon>
        <taxon>Pseudomonadati</taxon>
        <taxon>Pseudomonadota</taxon>
        <taxon>Gammaproteobacteria</taxon>
        <taxon>Vibrionales</taxon>
        <taxon>Vibrionaceae</taxon>
        <taxon>Vibrio</taxon>
    </lineage>
</organism>
<dbReference type="RefSeq" id="WP_017093600.1">
    <property type="nucleotide sequence ID" value="NZ_CAWNTE010000031.1"/>
</dbReference>